<evidence type="ECO:0000256" key="2">
    <source>
        <dbReference type="ARBA" id="ARBA00008954"/>
    </source>
</evidence>
<reference evidence="7 8" key="1">
    <citation type="submission" date="2019-03" db="EMBL/GenBank/DDBJ databases">
        <title>Genomic Encyclopedia of Type Strains, Phase IV (KMG-IV): sequencing the most valuable type-strain genomes for metagenomic binning, comparative biology and taxonomic classification.</title>
        <authorList>
            <person name="Goeker M."/>
        </authorList>
    </citation>
    <scope>NUCLEOTIDE SEQUENCE [LARGE SCALE GENOMIC DNA]</scope>
    <source>
        <strain evidence="7 8">DSM 25903</strain>
    </source>
</reference>
<dbReference type="InterPro" id="IPR005814">
    <property type="entry name" value="Aminotrans_3"/>
</dbReference>
<dbReference type="InterPro" id="IPR049704">
    <property type="entry name" value="Aminotrans_3_PPA_site"/>
</dbReference>
<comment type="cofactor">
    <cofactor evidence="1">
        <name>pyridoxal 5'-phosphate</name>
        <dbReference type="ChEBI" id="CHEBI:597326"/>
    </cofactor>
</comment>
<dbReference type="CDD" id="cd00610">
    <property type="entry name" value="OAT_like"/>
    <property type="match status" value="1"/>
</dbReference>
<evidence type="ECO:0000256" key="3">
    <source>
        <dbReference type="ARBA" id="ARBA00022576"/>
    </source>
</evidence>
<sequence>MNAPTQMIARLRSAVPLQLDYGGPTIMNKPSSLTYFERDMASVVHPQTNLLKHLQTGPTIVTHGEGVYVYDDAGDRFLDSGAALWCNSLGYGSERVARVAYEAMQKLTYFQLFRGYSHGPAIDLSERLLQIAPVPMSKVLLQCSGSEANDSAVKIVWYYWHGLGKPERRKIISRQGSYHGSTCVAISLTGNSSYHKSFGLPFDGFIHVDSLNYYRSAKPGETEEQFSQRLADALEATILREGPETVAAFWADPVQGNAGALPPPKGYFEKVQAVLKKYDILFVADEVICGFGRTGSMWGSQTYGLQPDIITCAKQLSAAMLPISAILMNEKVFDVVKNESNKQGAFVHGFTYAGHPVAASVALEVLKIYDEMDIAARVKSLEPVFLQQLDGLTDHPLVGAVSGVGLIGGVEIVKDKETRASFDAGVDIGGRIVENARKNGLILRVASNRIAYSPPLIISEDEIVDIGTRTRAALDDTLAEVRAL</sequence>
<dbReference type="GO" id="GO:0005829">
    <property type="term" value="C:cytosol"/>
    <property type="evidence" value="ECO:0007669"/>
    <property type="project" value="TreeGrafter"/>
</dbReference>
<dbReference type="SUPFAM" id="SSF53383">
    <property type="entry name" value="PLP-dependent transferases"/>
    <property type="match status" value="1"/>
</dbReference>
<evidence type="ECO:0000313" key="7">
    <source>
        <dbReference type="EMBL" id="TDR92920.1"/>
    </source>
</evidence>
<dbReference type="InterPro" id="IPR015422">
    <property type="entry name" value="PyrdxlP-dep_Trfase_small"/>
</dbReference>
<organism evidence="7 8">
    <name type="scientific">Enterovirga rhinocerotis</name>
    <dbReference type="NCBI Taxonomy" id="1339210"/>
    <lineage>
        <taxon>Bacteria</taxon>
        <taxon>Pseudomonadati</taxon>
        <taxon>Pseudomonadota</taxon>
        <taxon>Alphaproteobacteria</taxon>
        <taxon>Hyphomicrobiales</taxon>
        <taxon>Methylobacteriaceae</taxon>
        <taxon>Enterovirga</taxon>
    </lineage>
</organism>
<keyword evidence="4" id="KW-0808">Transferase</keyword>
<dbReference type="NCBIfam" id="NF004767">
    <property type="entry name" value="PRK06105.1"/>
    <property type="match status" value="1"/>
</dbReference>
<dbReference type="Gene3D" id="3.90.1150.10">
    <property type="entry name" value="Aspartate Aminotransferase, domain 1"/>
    <property type="match status" value="1"/>
</dbReference>
<keyword evidence="5 6" id="KW-0663">Pyridoxal phosphate</keyword>
<dbReference type="PIRSF" id="PIRSF000521">
    <property type="entry name" value="Transaminase_4ab_Lys_Orn"/>
    <property type="match status" value="1"/>
</dbReference>
<proteinExistence type="inferred from homology"/>
<name>A0A4R7C373_9HYPH</name>
<evidence type="ECO:0000256" key="5">
    <source>
        <dbReference type="ARBA" id="ARBA00022898"/>
    </source>
</evidence>
<comment type="similarity">
    <text evidence="2 6">Belongs to the class-III pyridoxal-phosphate-dependent aminotransferase family.</text>
</comment>
<dbReference type="InterPro" id="IPR015421">
    <property type="entry name" value="PyrdxlP-dep_Trfase_major"/>
</dbReference>
<gene>
    <name evidence="7" type="ORF">EV668_0164</name>
</gene>
<dbReference type="PANTHER" id="PTHR43094">
    <property type="entry name" value="AMINOTRANSFERASE"/>
    <property type="match status" value="1"/>
</dbReference>
<protein>
    <submittedName>
        <fullName evidence="7">4-aminobutyrate--pyruvate transaminase</fullName>
    </submittedName>
</protein>
<accession>A0A4R7C373</accession>
<evidence type="ECO:0000256" key="4">
    <source>
        <dbReference type="ARBA" id="ARBA00022679"/>
    </source>
</evidence>
<keyword evidence="3" id="KW-0032">Aminotransferase</keyword>
<dbReference type="PANTHER" id="PTHR43094:SF1">
    <property type="entry name" value="AMINOTRANSFERASE CLASS-III"/>
    <property type="match status" value="1"/>
</dbReference>
<dbReference type="PROSITE" id="PS00600">
    <property type="entry name" value="AA_TRANSFER_CLASS_3"/>
    <property type="match status" value="1"/>
</dbReference>
<dbReference type="AlphaFoldDB" id="A0A4R7C373"/>
<dbReference type="Gene3D" id="3.40.640.10">
    <property type="entry name" value="Type I PLP-dependent aspartate aminotransferase-like (Major domain)"/>
    <property type="match status" value="1"/>
</dbReference>
<dbReference type="GO" id="GO:0030170">
    <property type="term" value="F:pyridoxal phosphate binding"/>
    <property type="evidence" value="ECO:0007669"/>
    <property type="project" value="InterPro"/>
</dbReference>
<dbReference type="FunFam" id="3.40.640.10:FF:000014">
    <property type="entry name" value="Adenosylmethionine-8-amino-7-oxononanoate aminotransferase, probable"/>
    <property type="match status" value="1"/>
</dbReference>
<dbReference type="Proteomes" id="UP000295122">
    <property type="component" value="Unassembled WGS sequence"/>
</dbReference>
<dbReference type="InterPro" id="IPR015424">
    <property type="entry name" value="PyrdxlP-dep_Trfase"/>
</dbReference>
<dbReference type="EMBL" id="SNZR01000011">
    <property type="protein sequence ID" value="TDR92920.1"/>
    <property type="molecule type" value="Genomic_DNA"/>
</dbReference>
<keyword evidence="7" id="KW-0670">Pyruvate</keyword>
<dbReference type="Pfam" id="PF00202">
    <property type="entry name" value="Aminotran_3"/>
    <property type="match status" value="1"/>
</dbReference>
<dbReference type="GO" id="GO:0008483">
    <property type="term" value="F:transaminase activity"/>
    <property type="evidence" value="ECO:0007669"/>
    <property type="project" value="UniProtKB-KW"/>
</dbReference>
<evidence type="ECO:0000256" key="1">
    <source>
        <dbReference type="ARBA" id="ARBA00001933"/>
    </source>
</evidence>
<evidence type="ECO:0000256" key="6">
    <source>
        <dbReference type="RuleBase" id="RU003560"/>
    </source>
</evidence>
<keyword evidence="8" id="KW-1185">Reference proteome</keyword>
<comment type="caution">
    <text evidence="7">The sequence shown here is derived from an EMBL/GenBank/DDBJ whole genome shotgun (WGS) entry which is preliminary data.</text>
</comment>
<evidence type="ECO:0000313" key="8">
    <source>
        <dbReference type="Proteomes" id="UP000295122"/>
    </source>
</evidence>